<dbReference type="Gene3D" id="3.30.70.270">
    <property type="match status" value="1"/>
</dbReference>
<dbReference type="OrthoDB" id="2286148at2759"/>
<organism evidence="1 2">
    <name type="scientific">Circinella minor</name>
    <dbReference type="NCBI Taxonomy" id="1195481"/>
    <lineage>
        <taxon>Eukaryota</taxon>
        <taxon>Fungi</taxon>
        <taxon>Fungi incertae sedis</taxon>
        <taxon>Mucoromycota</taxon>
        <taxon>Mucoromycotina</taxon>
        <taxon>Mucoromycetes</taxon>
        <taxon>Mucorales</taxon>
        <taxon>Lichtheimiaceae</taxon>
        <taxon>Circinella</taxon>
    </lineage>
</organism>
<evidence type="ECO:0008006" key="3">
    <source>
        <dbReference type="Google" id="ProtNLM"/>
    </source>
</evidence>
<dbReference type="InterPro" id="IPR052055">
    <property type="entry name" value="Hepadnavirus_pol/RT"/>
</dbReference>
<dbReference type="SUPFAM" id="SSF56672">
    <property type="entry name" value="DNA/RNA polymerases"/>
    <property type="match status" value="1"/>
</dbReference>
<reference evidence="1 2" key="1">
    <citation type="submission" date="2020-12" db="EMBL/GenBank/DDBJ databases">
        <title>Metabolic potential, ecology and presence of endohyphal bacteria is reflected in genomic diversity of Mucoromycotina.</title>
        <authorList>
            <person name="Muszewska A."/>
            <person name="Okrasinska A."/>
            <person name="Steczkiewicz K."/>
            <person name="Drgas O."/>
            <person name="Orlowska M."/>
            <person name="Perlinska-Lenart U."/>
            <person name="Aleksandrzak-Piekarczyk T."/>
            <person name="Szatraj K."/>
            <person name="Zielenkiewicz U."/>
            <person name="Pilsyk S."/>
            <person name="Malc E."/>
            <person name="Mieczkowski P."/>
            <person name="Kruszewska J.S."/>
            <person name="Biernat P."/>
            <person name="Pawlowska J."/>
        </authorList>
    </citation>
    <scope>NUCLEOTIDE SEQUENCE [LARGE SCALE GENOMIC DNA]</scope>
    <source>
        <strain evidence="1 2">CBS 142.35</strain>
    </source>
</reference>
<gene>
    <name evidence="1" type="ORF">INT45_001409</name>
</gene>
<name>A0A8H7RPT4_9FUNG</name>
<dbReference type="InterPro" id="IPR043128">
    <property type="entry name" value="Rev_trsase/Diguanyl_cyclase"/>
</dbReference>
<dbReference type="Gene3D" id="3.10.10.10">
    <property type="entry name" value="HIV Type 1 Reverse Transcriptase, subunit A, domain 1"/>
    <property type="match status" value="1"/>
</dbReference>
<sequence>MLLPILPTDQIDRIFATINDVRTLILHTEGTINQAHNQLALRAVNPTICSTTLDREYTITSDVFKDTVSNHTALQKSLREAPCQAMADILTQVSPALNIPTILSDNTNHTTPTTTMMSAEHAPPTNPTSTIPTETTATQIAEQKYLLQQEIKDLLNKKAIKPVTSGPDFSSTMFVIPKRNSGFCPVFNLKTLNQYLYDAPRFKMEMLQQVIKMIQSNDSLTSIDLADAFLHIIVHHQSRSYLRFIWEAQLPGAKLRDLRRSIHLLLHLLVHTPHQVHSLTMGIKYQGSDHCSLPYPIVHSIITTIQDPE</sequence>
<evidence type="ECO:0000313" key="2">
    <source>
        <dbReference type="Proteomes" id="UP000646827"/>
    </source>
</evidence>
<dbReference type="PANTHER" id="PTHR33050">
    <property type="entry name" value="REVERSE TRANSCRIPTASE DOMAIN-CONTAINING PROTEIN"/>
    <property type="match status" value="1"/>
</dbReference>
<evidence type="ECO:0000313" key="1">
    <source>
        <dbReference type="EMBL" id="KAG2214879.1"/>
    </source>
</evidence>
<accession>A0A8H7RPT4</accession>
<comment type="caution">
    <text evidence="1">The sequence shown here is derived from an EMBL/GenBank/DDBJ whole genome shotgun (WGS) entry which is preliminary data.</text>
</comment>
<dbReference type="EMBL" id="JAEPRB010000568">
    <property type="protein sequence ID" value="KAG2214879.1"/>
    <property type="molecule type" value="Genomic_DNA"/>
</dbReference>
<dbReference type="PANTHER" id="PTHR33050:SF7">
    <property type="entry name" value="RIBONUCLEASE H"/>
    <property type="match status" value="1"/>
</dbReference>
<dbReference type="Proteomes" id="UP000646827">
    <property type="component" value="Unassembled WGS sequence"/>
</dbReference>
<keyword evidence="2" id="KW-1185">Reference proteome</keyword>
<dbReference type="AlphaFoldDB" id="A0A8H7RPT4"/>
<protein>
    <recommendedName>
        <fullName evidence="3">Reverse transcriptase domain-containing protein</fullName>
    </recommendedName>
</protein>
<dbReference type="InterPro" id="IPR043502">
    <property type="entry name" value="DNA/RNA_pol_sf"/>
</dbReference>
<proteinExistence type="predicted"/>